<feature type="transmembrane region" description="Helical" evidence="7">
    <location>
        <begin position="33"/>
        <end position="50"/>
    </location>
</feature>
<sequence>MIRLIFAAVIIGVIWWYLRKLRKLPAKEQKKAYWNVAVAALIAITLFAVFTGRMHWLGGVIAGVFALGKMGIRYLPLIKFLGKNNVFGNPTFNTPHLKAQVDLQTGDVTGEVLDGPMKGKNIADLTNEELAELHCYYKDKDKRAYYLVYVVMQRRNTQAHSQSSGQAGQKTFVDAGNLAVTEAEQILGLEDNYSKDDVIAAHRRLIQKLHPDRGGNDYLASQVNLAKDTLLKHLG</sequence>
<dbReference type="PANTHER" id="PTHR12763:SF28">
    <property type="entry name" value="GEO10507P1-RELATED"/>
    <property type="match status" value="1"/>
</dbReference>
<feature type="transmembrane region" description="Helical" evidence="7">
    <location>
        <begin position="56"/>
        <end position="75"/>
    </location>
</feature>
<evidence type="ECO:0000313" key="10">
    <source>
        <dbReference type="Proteomes" id="UP001169760"/>
    </source>
</evidence>
<evidence type="ECO:0000256" key="4">
    <source>
        <dbReference type="ARBA" id="ARBA00023136"/>
    </source>
</evidence>
<name>A0AAW7X1Y2_9GAMM</name>
<protein>
    <submittedName>
        <fullName evidence="9">Molecular chaperone DnaJ</fullName>
    </submittedName>
</protein>
<dbReference type="AlphaFoldDB" id="A0AAW7X1Y2"/>
<keyword evidence="2 7" id="KW-0812">Transmembrane</keyword>
<dbReference type="SUPFAM" id="SSF46565">
    <property type="entry name" value="Chaperone J-domain"/>
    <property type="match status" value="1"/>
</dbReference>
<evidence type="ECO:0000256" key="7">
    <source>
        <dbReference type="SAM" id="Phobius"/>
    </source>
</evidence>
<dbReference type="InterPro" id="IPR036869">
    <property type="entry name" value="J_dom_sf"/>
</dbReference>
<gene>
    <name evidence="9" type="ORF">Q4521_02460</name>
</gene>
<feature type="transmembrane region" description="Helical" evidence="7">
    <location>
        <begin position="6"/>
        <end position="21"/>
    </location>
</feature>
<proteinExistence type="inferred from homology"/>
<evidence type="ECO:0000259" key="8">
    <source>
        <dbReference type="SMART" id="SM00271"/>
    </source>
</evidence>
<organism evidence="9 10">
    <name type="scientific">Saccharophagus degradans</name>
    <dbReference type="NCBI Taxonomy" id="86304"/>
    <lineage>
        <taxon>Bacteria</taxon>
        <taxon>Pseudomonadati</taxon>
        <taxon>Pseudomonadota</taxon>
        <taxon>Gammaproteobacteria</taxon>
        <taxon>Cellvibrionales</taxon>
        <taxon>Cellvibrionaceae</taxon>
        <taxon>Saccharophagus</taxon>
    </lineage>
</organism>
<comment type="similarity">
    <text evidence="6">Belongs to the TIM14 family.</text>
</comment>
<dbReference type="EMBL" id="JAUOPB010000001">
    <property type="protein sequence ID" value="MDO6421325.1"/>
    <property type="molecule type" value="Genomic_DNA"/>
</dbReference>
<dbReference type="Proteomes" id="UP001169760">
    <property type="component" value="Unassembled WGS sequence"/>
</dbReference>
<dbReference type="InterPro" id="IPR001623">
    <property type="entry name" value="DnaJ_domain"/>
</dbReference>
<dbReference type="Gene3D" id="1.10.287.110">
    <property type="entry name" value="DnaJ domain"/>
    <property type="match status" value="1"/>
</dbReference>
<evidence type="ECO:0000256" key="5">
    <source>
        <dbReference type="ARBA" id="ARBA00023186"/>
    </source>
</evidence>
<keyword evidence="4 7" id="KW-0472">Membrane</keyword>
<evidence type="ECO:0000256" key="1">
    <source>
        <dbReference type="ARBA" id="ARBA00004167"/>
    </source>
</evidence>
<dbReference type="SMART" id="SM00271">
    <property type="entry name" value="DnaJ"/>
    <property type="match status" value="1"/>
</dbReference>
<evidence type="ECO:0000256" key="6">
    <source>
        <dbReference type="ARBA" id="ARBA00038105"/>
    </source>
</evidence>
<reference evidence="9" key="1">
    <citation type="submission" date="2023-07" db="EMBL/GenBank/DDBJ databases">
        <title>Genome content predicts the carbon catabolic preferences of heterotrophic bacteria.</title>
        <authorList>
            <person name="Gralka M."/>
        </authorList>
    </citation>
    <scope>NUCLEOTIDE SEQUENCE</scope>
    <source>
        <strain evidence="9">I3M17_2</strain>
    </source>
</reference>
<dbReference type="GO" id="GO:0016020">
    <property type="term" value="C:membrane"/>
    <property type="evidence" value="ECO:0007669"/>
    <property type="project" value="UniProtKB-SubCell"/>
</dbReference>
<evidence type="ECO:0000313" key="9">
    <source>
        <dbReference type="EMBL" id="MDO6421325.1"/>
    </source>
</evidence>
<comment type="caution">
    <text evidence="9">The sequence shown here is derived from an EMBL/GenBank/DDBJ whole genome shotgun (WGS) entry which is preliminary data.</text>
</comment>
<accession>A0AAW7X1Y2</accession>
<keyword evidence="5" id="KW-0143">Chaperone</keyword>
<feature type="domain" description="J" evidence="8">
    <location>
        <begin position="181"/>
        <end position="235"/>
    </location>
</feature>
<dbReference type="CDD" id="cd06257">
    <property type="entry name" value="DnaJ"/>
    <property type="match status" value="1"/>
</dbReference>
<evidence type="ECO:0000256" key="3">
    <source>
        <dbReference type="ARBA" id="ARBA00022989"/>
    </source>
</evidence>
<keyword evidence="3 7" id="KW-1133">Transmembrane helix</keyword>
<dbReference type="RefSeq" id="WP_303490688.1">
    <property type="nucleotide sequence ID" value="NZ_JAUOPB010000001.1"/>
</dbReference>
<dbReference type="PANTHER" id="PTHR12763">
    <property type="match status" value="1"/>
</dbReference>
<comment type="subcellular location">
    <subcellularLocation>
        <location evidence="1">Membrane</location>
        <topology evidence="1">Single-pass membrane protein</topology>
    </subcellularLocation>
</comment>
<evidence type="ECO:0000256" key="2">
    <source>
        <dbReference type="ARBA" id="ARBA00022692"/>
    </source>
</evidence>